<dbReference type="RefSeq" id="WP_043349419.1">
    <property type="nucleotide sequence ID" value="NZ_CP010536.1"/>
</dbReference>
<dbReference type="Gene3D" id="3.40.630.30">
    <property type="match status" value="1"/>
</dbReference>
<dbReference type="PANTHER" id="PTHR13947:SF37">
    <property type="entry name" value="LD18367P"/>
    <property type="match status" value="1"/>
</dbReference>
<dbReference type="PROSITE" id="PS51186">
    <property type="entry name" value="GNAT"/>
    <property type="match status" value="1"/>
</dbReference>
<dbReference type="PANTHER" id="PTHR13947">
    <property type="entry name" value="GNAT FAMILY N-ACETYLTRANSFERASE"/>
    <property type="match status" value="1"/>
</dbReference>
<evidence type="ECO:0000256" key="1">
    <source>
        <dbReference type="ARBA" id="ARBA00022679"/>
    </source>
</evidence>
<evidence type="ECO:0000259" key="2">
    <source>
        <dbReference type="PROSITE" id="PS51186"/>
    </source>
</evidence>
<keyword evidence="1 3" id="KW-0808">Transferase</keyword>
<accession>A0A0C4YJL3</accession>
<dbReference type="SUPFAM" id="SSF55729">
    <property type="entry name" value="Acyl-CoA N-acyltransferases (Nat)"/>
    <property type="match status" value="1"/>
</dbReference>
<reference evidence="3 4" key="1">
    <citation type="journal article" date="2015" name="Genome Announc.">
        <title>Complete Genome Sequence of Cupriavidus basilensis 4G11, Isolated from the Oak Ridge Field Research Center Site.</title>
        <authorList>
            <person name="Ray J."/>
            <person name="Waters R.J."/>
            <person name="Skerker J.M."/>
            <person name="Kuehl J.V."/>
            <person name="Price M.N."/>
            <person name="Huang J."/>
            <person name="Chakraborty R."/>
            <person name="Arkin A.P."/>
            <person name="Deutschbauer A."/>
        </authorList>
    </citation>
    <scope>NUCLEOTIDE SEQUENCE [LARGE SCALE GENOMIC DNA]</scope>
    <source>
        <strain evidence="3">4G11</strain>
    </source>
</reference>
<dbReference type="Proteomes" id="UP000031843">
    <property type="component" value="Chromosome main"/>
</dbReference>
<protein>
    <submittedName>
        <fullName evidence="3">Acetyltransferase, GNAT family</fullName>
    </submittedName>
</protein>
<evidence type="ECO:0000313" key="3">
    <source>
        <dbReference type="EMBL" id="AJG20886.1"/>
    </source>
</evidence>
<dbReference type="STRING" id="68895.RR42_m3520"/>
<organism evidence="3 4">
    <name type="scientific">Cupriavidus basilensis</name>
    <dbReference type="NCBI Taxonomy" id="68895"/>
    <lineage>
        <taxon>Bacteria</taxon>
        <taxon>Pseudomonadati</taxon>
        <taxon>Pseudomonadota</taxon>
        <taxon>Betaproteobacteria</taxon>
        <taxon>Burkholderiales</taxon>
        <taxon>Burkholderiaceae</taxon>
        <taxon>Cupriavidus</taxon>
    </lineage>
</organism>
<gene>
    <name evidence="3" type="ORF">RR42_m3520</name>
</gene>
<keyword evidence="4" id="KW-1185">Reference proteome</keyword>
<dbReference type="Pfam" id="PF00583">
    <property type="entry name" value="Acetyltransf_1"/>
    <property type="match status" value="1"/>
</dbReference>
<feature type="domain" description="N-acetyltransferase" evidence="2">
    <location>
        <begin position="1"/>
        <end position="171"/>
    </location>
</feature>
<dbReference type="InterPro" id="IPR050769">
    <property type="entry name" value="NAT_camello-type"/>
</dbReference>
<dbReference type="InterPro" id="IPR016181">
    <property type="entry name" value="Acyl_CoA_acyltransferase"/>
</dbReference>
<dbReference type="InterPro" id="IPR000182">
    <property type="entry name" value="GNAT_dom"/>
</dbReference>
<sequence>MQIRLLTPTDASAFQALRLAGLLEAPAAFGSSFEEERDLPLATIAGRLEATPEKAVIGAFEATGGGTALAGVVGVMREDKAKQRHKAFIWGMYVAPGYRGRRLGRQLMEQALAVATAMPGLRQVTLGVNLVNAPAIALYEAMGFVRYGVEPQALYVAPDYHDKLEMVHVLAARGH</sequence>
<dbReference type="OrthoDB" id="9799092at2"/>
<name>A0A0C4YJL3_9BURK</name>
<evidence type="ECO:0000313" key="4">
    <source>
        <dbReference type="Proteomes" id="UP000031843"/>
    </source>
</evidence>
<dbReference type="AlphaFoldDB" id="A0A0C4YJL3"/>
<dbReference type="CDD" id="cd04301">
    <property type="entry name" value="NAT_SF"/>
    <property type="match status" value="1"/>
</dbReference>
<dbReference type="EMBL" id="CP010536">
    <property type="protein sequence ID" value="AJG20886.1"/>
    <property type="molecule type" value="Genomic_DNA"/>
</dbReference>
<dbReference type="KEGG" id="cbw:RR42_m3520"/>
<dbReference type="GO" id="GO:0008080">
    <property type="term" value="F:N-acetyltransferase activity"/>
    <property type="evidence" value="ECO:0007669"/>
    <property type="project" value="InterPro"/>
</dbReference>
<proteinExistence type="predicted"/>